<keyword evidence="2" id="KW-1185">Reference proteome</keyword>
<name>A0A1H8JIW6_9ACTN</name>
<dbReference type="EMBL" id="FOBF01000038">
    <property type="protein sequence ID" value="SEN80256.1"/>
    <property type="molecule type" value="Genomic_DNA"/>
</dbReference>
<organism evidence="1 2">
    <name type="scientific">Nonomuraea pusilla</name>
    <dbReference type="NCBI Taxonomy" id="46177"/>
    <lineage>
        <taxon>Bacteria</taxon>
        <taxon>Bacillati</taxon>
        <taxon>Actinomycetota</taxon>
        <taxon>Actinomycetes</taxon>
        <taxon>Streptosporangiales</taxon>
        <taxon>Streptosporangiaceae</taxon>
        <taxon>Nonomuraea</taxon>
    </lineage>
</organism>
<dbReference type="AlphaFoldDB" id="A0A1H8JIW6"/>
<proteinExistence type="predicted"/>
<reference evidence="1 2" key="1">
    <citation type="submission" date="2016-10" db="EMBL/GenBank/DDBJ databases">
        <authorList>
            <person name="de Groot N.N."/>
        </authorList>
    </citation>
    <scope>NUCLEOTIDE SEQUENCE [LARGE SCALE GENOMIC DNA]</scope>
    <source>
        <strain evidence="1 2">DSM 43357</strain>
    </source>
</reference>
<dbReference type="Proteomes" id="UP000198953">
    <property type="component" value="Unassembled WGS sequence"/>
</dbReference>
<gene>
    <name evidence="1" type="ORF">SAMN05660976_08351</name>
</gene>
<evidence type="ECO:0000313" key="1">
    <source>
        <dbReference type="EMBL" id="SEN80256.1"/>
    </source>
</evidence>
<accession>A0A1H8JIW6</accession>
<dbReference type="STRING" id="46177.SAMN05660976_08351"/>
<evidence type="ECO:0000313" key="2">
    <source>
        <dbReference type="Proteomes" id="UP000198953"/>
    </source>
</evidence>
<sequence length="89" mass="10029">MTVWEPFQSGRSNRLRVTETSCCGAYEWVCQGGLFLVLRHTKQGYEETGRGLYRQARAVWDALVIAHLLTHGTRIPSTAPAQRPDQRAA</sequence>
<protein>
    <submittedName>
        <fullName evidence="1">Uncharacterized protein</fullName>
    </submittedName>
</protein>